<dbReference type="GO" id="GO:0022857">
    <property type="term" value="F:transmembrane transporter activity"/>
    <property type="evidence" value="ECO:0007669"/>
    <property type="project" value="InterPro"/>
</dbReference>
<feature type="transmembrane region" description="Helical" evidence="6">
    <location>
        <begin position="76"/>
        <end position="98"/>
    </location>
</feature>
<dbReference type="InterPro" id="IPR036222">
    <property type="entry name" value="CAP_N_sf"/>
</dbReference>
<feature type="transmembrane region" description="Helical" evidence="6">
    <location>
        <begin position="136"/>
        <end position="156"/>
    </location>
</feature>
<comment type="subcellular location">
    <subcellularLocation>
        <location evidence="1 6">Membrane</location>
        <topology evidence="1 6">Multi-pass membrane protein</topology>
    </subcellularLocation>
</comment>
<feature type="domain" description="EamA" evidence="7">
    <location>
        <begin position="25"/>
        <end position="154"/>
    </location>
</feature>
<sequence>MEREKYCYRDVLPFTAMVTMECINVGLNTLFKAATVHGMSRHVFVVYAYAVAALVLLPSPFFSRRSTELPPLNSSIACKIFLLGLIGCTSQILGYTGINYSSPTLASAISNLVPAFTFILALIFRMEKLALRSSRSQAKIIGTVVSLSGAFLVTLYKGTPIVLNPSPAGMSMPIAHVEESWQMAEFYINKILVEYKNKDLNHMASSPSISSADLCTWAHTQHTAPYTHMTSHSLSHLFTLSNPL</sequence>
<dbReference type="Pfam" id="PF00892">
    <property type="entry name" value="EamA"/>
    <property type="match status" value="1"/>
</dbReference>
<feature type="transmembrane region" description="Helical" evidence="6">
    <location>
        <begin position="104"/>
        <end position="124"/>
    </location>
</feature>
<dbReference type="Gene3D" id="1.25.40.330">
    <property type="entry name" value="Adenylate cyclase-associated CAP, N-terminal domain"/>
    <property type="match status" value="1"/>
</dbReference>
<evidence type="ECO:0000259" key="7">
    <source>
        <dbReference type="Pfam" id="PF00892"/>
    </source>
</evidence>
<dbReference type="InterPro" id="IPR037185">
    <property type="entry name" value="EmrE-like"/>
</dbReference>
<evidence type="ECO:0000256" key="6">
    <source>
        <dbReference type="RuleBase" id="RU363077"/>
    </source>
</evidence>
<keyword evidence="5 6" id="KW-0472">Membrane</keyword>
<evidence type="ECO:0000256" key="4">
    <source>
        <dbReference type="ARBA" id="ARBA00022989"/>
    </source>
</evidence>
<comment type="similarity">
    <text evidence="2 6">Belongs to the drug/metabolite transporter (DMT) superfamily. Plant drug/metabolite exporter (P-DME) (TC 2.A.7.4) family.</text>
</comment>
<keyword evidence="9" id="KW-1185">Reference proteome</keyword>
<dbReference type="AlphaFoldDB" id="A0A4S4E5Y9"/>
<name>A0A4S4E5Y9_CAMSN</name>
<evidence type="ECO:0000256" key="2">
    <source>
        <dbReference type="ARBA" id="ARBA00007635"/>
    </source>
</evidence>
<evidence type="ECO:0000313" key="8">
    <source>
        <dbReference type="EMBL" id="THG11421.1"/>
    </source>
</evidence>
<evidence type="ECO:0000313" key="9">
    <source>
        <dbReference type="Proteomes" id="UP000306102"/>
    </source>
</evidence>
<feature type="transmembrane region" description="Helical" evidence="6">
    <location>
        <begin position="43"/>
        <end position="64"/>
    </location>
</feature>
<dbReference type="Proteomes" id="UP000306102">
    <property type="component" value="Unassembled WGS sequence"/>
</dbReference>
<gene>
    <name evidence="8" type="ORF">TEA_017126</name>
</gene>
<reference evidence="8 9" key="1">
    <citation type="journal article" date="2018" name="Proc. Natl. Acad. Sci. U.S.A.">
        <title>Draft genome sequence of Camellia sinensis var. sinensis provides insights into the evolution of the tea genome and tea quality.</title>
        <authorList>
            <person name="Wei C."/>
            <person name="Yang H."/>
            <person name="Wang S."/>
            <person name="Zhao J."/>
            <person name="Liu C."/>
            <person name="Gao L."/>
            <person name="Xia E."/>
            <person name="Lu Y."/>
            <person name="Tai Y."/>
            <person name="She G."/>
            <person name="Sun J."/>
            <person name="Cao H."/>
            <person name="Tong W."/>
            <person name="Gao Q."/>
            <person name="Li Y."/>
            <person name="Deng W."/>
            <person name="Jiang X."/>
            <person name="Wang W."/>
            <person name="Chen Q."/>
            <person name="Zhang S."/>
            <person name="Li H."/>
            <person name="Wu J."/>
            <person name="Wang P."/>
            <person name="Li P."/>
            <person name="Shi C."/>
            <person name="Zheng F."/>
            <person name="Jian J."/>
            <person name="Huang B."/>
            <person name="Shan D."/>
            <person name="Shi M."/>
            <person name="Fang C."/>
            <person name="Yue Y."/>
            <person name="Li F."/>
            <person name="Li D."/>
            <person name="Wei S."/>
            <person name="Han B."/>
            <person name="Jiang C."/>
            <person name="Yin Y."/>
            <person name="Xia T."/>
            <person name="Zhang Z."/>
            <person name="Bennetzen J.L."/>
            <person name="Zhao S."/>
            <person name="Wan X."/>
        </authorList>
    </citation>
    <scope>NUCLEOTIDE SEQUENCE [LARGE SCALE GENOMIC DNA]</scope>
    <source>
        <strain evidence="9">cv. Shuchazao</strain>
        <tissue evidence="8">Leaf</tissue>
    </source>
</reference>
<protein>
    <recommendedName>
        <fullName evidence="6">WAT1-related protein</fullName>
    </recommendedName>
</protein>
<feature type="transmembrane region" description="Helical" evidence="6">
    <location>
        <begin position="12"/>
        <end position="31"/>
    </location>
</feature>
<proteinExistence type="inferred from homology"/>
<accession>A0A4S4E5Y9</accession>
<dbReference type="GO" id="GO:0016020">
    <property type="term" value="C:membrane"/>
    <property type="evidence" value="ECO:0007669"/>
    <property type="project" value="UniProtKB-SubCell"/>
</dbReference>
<evidence type="ECO:0000256" key="5">
    <source>
        <dbReference type="ARBA" id="ARBA00023136"/>
    </source>
</evidence>
<keyword evidence="3 6" id="KW-0812">Transmembrane</keyword>
<dbReference type="EMBL" id="SDRB02007307">
    <property type="protein sequence ID" value="THG11421.1"/>
    <property type="molecule type" value="Genomic_DNA"/>
</dbReference>
<comment type="caution">
    <text evidence="8">The sequence shown here is derived from an EMBL/GenBank/DDBJ whole genome shotgun (WGS) entry which is preliminary data.</text>
</comment>
<dbReference type="SUPFAM" id="SSF101278">
    <property type="entry name" value="N-terminal domain of adenylylcyclase associated protein, CAP"/>
    <property type="match status" value="1"/>
</dbReference>
<dbReference type="InterPro" id="IPR000620">
    <property type="entry name" value="EamA_dom"/>
</dbReference>
<organism evidence="8 9">
    <name type="scientific">Camellia sinensis var. sinensis</name>
    <name type="common">China tea</name>
    <dbReference type="NCBI Taxonomy" id="542762"/>
    <lineage>
        <taxon>Eukaryota</taxon>
        <taxon>Viridiplantae</taxon>
        <taxon>Streptophyta</taxon>
        <taxon>Embryophyta</taxon>
        <taxon>Tracheophyta</taxon>
        <taxon>Spermatophyta</taxon>
        <taxon>Magnoliopsida</taxon>
        <taxon>eudicotyledons</taxon>
        <taxon>Gunneridae</taxon>
        <taxon>Pentapetalae</taxon>
        <taxon>asterids</taxon>
        <taxon>Ericales</taxon>
        <taxon>Theaceae</taxon>
        <taxon>Camellia</taxon>
    </lineage>
</organism>
<keyword evidence="4 6" id="KW-1133">Transmembrane helix</keyword>
<dbReference type="PANTHER" id="PTHR31218">
    <property type="entry name" value="WAT1-RELATED PROTEIN"/>
    <property type="match status" value="1"/>
</dbReference>
<evidence type="ECO:0000256" key="1">
    <source>
        <dbReference type="ARBA" id="ARBA00004141"/>
    </source>
</evidence>
<evidence type="ECO:0000256" key="3">
    <source>
        <dbReference type="ARBA" id="ARBA00022692"/>
    </source>
</evidence>
<dbReference type="SUPFAM" id="SSF103481">
    <property type="entry name" value="Multidrug resistance efflux transporter EmrE"/>
    <property type="match status" value="1"/>
</dbReference>
<dbReference type="InterPro" id="IPR030184">
    <property type="entry name" value="WAT1-related"/>
</dbReference>